<name>A0ABT8WZ44_9FLAO</name>
<feature type="domain" description="ApeI dehydratase-like" evidence="1">
    <location>
        <begin position="16"/>
        <end position="101"/>
    </location>
</feature>
<accession>A0ABT8WZ44</accession>
<dbReference type="RefSeq" id="WP_303281491.1">
    <property type="nucleotide sequence ID" value="NZ_BAABCZ010000005.1"/>
</dbReference>
<evidence type="ECO:0000313" key="3">
    <source>
        <dbReference type="Proteomes" id="UP001176891"/>
    </source>
</evidence>
<keyword evidence="3" id="KW-1185">Reference proteome</keyword>
<organism evidence="2 3">
    <name type="scientific">Flavivirga amylovorans</name>
    <dbReference type="NCBI Taxonomy" id="870486"/>
    <lineage>
        <taxon>Bacteria</taxon>
        <taxon>Pseudomonadati</taxon>
        <taxon>Bacteroidota</taxon>
        <taxon>Flavobacteriia</taxon>
        <taxon>Flavobacteriales</taxon>
        <taxon>Flavobacteriaceae</taxon>
        <taxon>Flavivirga</taxon>
    </lineage>
</organism>
<dbReference type="Proteomes" id="UP001176891">
    <property type="component" value="Unassembled WGS sequence"/>
</dbReference>
<proteinExistence type="predicted"/>
<evidence type="ECO:0000313" key="2">
    <source>
        <dbReference type="EMBL" id="MDO5986946.1"/>
    </source>
</evidence>
<dbReference type="Gene3D" id="3.10.129.10">
    <property type="entry name" value="Hotdog Thioesterase"/>
    <property type="match status" value="1"/>
</dbReference>
<dbReference type="InterPro" id="IPR054545">
    <property type="entry name" value="ApeI-like"/>
</dbReference>
<dbReference type="InterPro" id="IPR029069">
    <property type="entry name" value="HotDog_dom_sf"/>
</dbReference>
<reference evidence="2" key="1">
    <citation type="submission" date="2023-07" db="EMBL/GenBank/DDBJ databases">
        <title>Two novel species in the genus Flavivirga.</title>
        <authorList>
            <person name="Kwon K."/>
        </authorList>
    </citation>
    <scope>NUCLEOTIDE SEQUENCE</scope>
    <source>
        <strain evidence="2">KACC 14157</strain>
    </source>
</reference>
<gene>
    <name evidence="2" type="ORF">Q4Q39_05950</name>
</gene>
<dbReference type="SUPFAM" id="SSF54637">
    <property type="entry name" value="Thioesterase/thiol ester dehydrase-isomerase"/>
    <property type="match status" value="1"/>
</dbReference>
<dbReference type="EMBL" id="JAUOEM010000002">
    <property type="protein sequence ID" value="MDO5986946.1"/>
    <property type="molecule type" value="Genomic_DNA"/>
</dbReference>
<dbReference type="Pfam" id="PF22818">
    <property type="entry name" value="ApeI-like"/>
    <property type="match status" value="1"/>
</dbReference>
<protein>
    <submittedName>
        <fullName evidence="2">3-hydroxyacyl-ACP dehydratase</fullName>
    </submittedName>
</protein>
<comment type="caution">
    <text evidence="2">The sequence shown here is derived from an EMBL/GenBank/DDBJ whole genome shotgun (WGS) entry which is preliminary data.</text>
</comment>
<evidence type="ECO:0000259" key="1">
    <source>
        <dbReference type="Pfam" id="PF22818"/>
    </source>
</evidence>
<sequence length="121" mass="13719">MLLEGLYKVNNLEVVDNSITANIFINKDHVIFKGHFPGNPVMPGVCMMQIIKELTENIVKKKLFTRSASNIKFMAIINPFKTPELELKLDISETDEGYKVKNISKFEDTVALKATTNFIVK</sequence>